<evidence type="ECO:0000313" key="2">
    <source>
        <dbReference type="EMBL" id="WKN38421.1"/>
    </source>
</evidence>
<feature type="transmembrane region" description="Helical" evidence="1">
    <location>
        <begin position="34"/>
        <end position="51"/>
    </location>
</feature>
<reference evidence="2" key="2">
    <citation type="journal article" date="2024" name="Antonie Van Leeuwenhoek">
        <title>Roseihalotalea indica gen. nov., sp. nov., a halophilic Bacteroidetes from mesopelagic Southwest Indian Ocean with higher carbohydrate metabolic potential.</title>
        <authorList>
            <person name="Chen B."/>
            <person name="Zhang M."/>
            <person name="Lin D."/>
            <person name="Ye J."/>
            <person name="Tang K."/>
        </authorList>
    </citation>
    <scope>NUCLEOTIDE SEQUENCE</scope>
    <source>
        <strain evidence="2">TK19036</strain>
    </source>
</reference>
<dbReference type="AlphaFoldDB" id="A0AA49GR35"/>
<feature type="transmembrane region" description="Helical" evidence="1">
    <location>
        <begin position="122"/>
        <end position="140"/>
    </location>
</feature>
<sequence>MDNNKNVWNKPALLQIVTFGQTSIYSTVLESNTIYSWLFFGVGLSVVAKVLQARGRRTTGNILVIPAAWCLIIALMCSVTDFARLYGRVPWQAITLIILAGLSVVAFQGMMIGLSQRPPQKVGWLIPVIMLGLGGLFWLWKLWV</sequence>
<organism evidence="2">
    <name type="scientific">Roseihalotalea indica</name>
    <dbReference type="NCBI Taxonomy" id="2867963"/>
    <lineage>
        <taxon>Bacteria</taxon>
        <taxon>Pseudomonadati</taxon>
        <taxon>Bacteroidota</taxon>
        <taxon>Cytophagia</taxon>
        <taxon>Cytophagales</taxon>
        <taxon>Catalimonadaceae</taxon>
        <taxon>Roseihalotalea</taxon>
    </lineage>
</organism>
<keyword evidence="1" id="KW-0472">Membrane</keyword>
<keyword evidence="1" id="KW-1133">Transmembrane helix</keyword>
<evidence type="ECO:0000256" key="1">
    <source>
        <dbReference type="SAM" id="Phobius"/>
    </source>
</evidence>
<keyword evidence="1" id="KW-0812">Transmembrane</keyword>
<accession>A0AA49GR35</accession>
<name>A0AA49GR35_9BACT</name>
<protein>
    <submittedName>
        <fullName evidence="2">Uncharacterized protein</fullName>
    </submittedName>
</protein>
<proteinExistence type="predicted"/>
<feature type="transmembrane region" description="Helical" evidence="1">
    <location>
        <begin position="63"/>
        <end position="83"/>
    </location>
</feature>
<dbReference type="EMBL" id="CP120682">
    <property type="protein sequence ID" value="WKN38421.1"/>
    <property type="molecule type" value="Genomic_DNA"/>
</dbReference>
<reference evidence="2" key="1">
    <citation type="journal article" date="2023" name="Comput. Struct. Biotechnol. J.">
        <title>Discovery of a novel marine Bacteroidetes with a rich repertoire of carbohydrate-active enzymes.</title>
        <authorList>
            <person name="Chen B."/>
            <person name="Liu G."/>
            <person name="Chen Q."/>
            <person name="Wang H."/>
            <person name="Liu L."/>
            <person name="Tang K."/>
        </authorList>
    </citation>
    <scope>NUCLEOTIDE SEQUENCE</scope>
    <source>
        <strain evidence="2">TK19036</strain>
    </source>
</reference>
<feature type="transmembrane region" description="Helical" evidence="1">
    <location>
        <begin position="89"/>
        <end position="110"/>
    </location>
</feature>
<gene>
    <name evidence="2" type="ORF">K4G66_06865</name>
</gene>